<protein>
    <submittedName>
        <fullName evidence="1">Uncharacterized protein</fullName>
    </submittedName>
</protein>
<dbReference type="AlphaFoldDB" id="A0A1F6C4L5"/>
<accession>A0A1F6C4L5</accession>
<sequence>MPRYNSEELIRQYGFQKGLELLNALVARDLGMIDEHQLRRYLHQNLSFFLGRSFSPRFSLP</sequence>
<gene>
    <name evidence="1" type="ORF">A3F84_22655</name>
</gene>
<proteinExistence type="predicted"/>
<name>A0A1F6C4L5_HANXR</name>
<evidence type="ECO:0000313" key="2">
    <source>
        <dbReference type="Proteomes" id="UP000178606"/>
    </source>
</evidence>
<evidence type="ECO:0000313" key="1">
    <source>
        <dbReference type="EMBL" id="OGG44135.1"/>
    </source>
</evidence>
<reference evidence="1 2" key="1">
    <citation type="journal article" date="2016" name="Nat. Commun.">
        <title>Thousands of microbial genomes shed light on interconnected biogeochemical processes in an aquifer system.</title>
        <authorList>
            <person name="Anantharaman K."/>
            <person name="Brown C.T."/>
            <person name="Hug L.A."/>
            <person name="Sharon I."/>
            <person name="Castelle C.J."/>
            <person name="Probst A.J."/>
            <person name="Thomas B.C."/>
            <person name="Singh A."/>
            <person name="Wilkins M.J."/>
            <person name="Karaoz U."/>
            <person name="Brodie E.L."/>
            <person name="Williams K.H."/>
            <person name="Hubbard S.S."/>
            <person name="Banfield J.F."/>
        </authorList>
    </citation>
    <scope>NUCLEOTIDE SEQUENCE [LARGE SCALE GENOMIC DNA]</scope>
    <source>
        <strain evidence="2">RIFCSPLOWO2_12_FULL_64_10</strain>
    </source>
</reference>
<organism evidence="1 2">
    <name type="scientific">Handelsmanbacteria sp. (strain RIFCSPLOWO2_12_FULL_64_10)</name>
    <dbReference type="NCBI Taxonomy" id="1817868"/>
    <lineage>
        <taxon>Bacteria</taxon>
        <taxon>Candidatus Handelsmaniibacteriota</taxon>
    </lineage>
</organism>
<dbReference type="Proteomes" id="UP000178606">
    <property type="component" value="Unassembled WGS sequence"/>
</dbReference>
<dbReference type="EMBL" id="MFKF01000415">
    <property type="protein sequence ID" value="OGG44135.1"/>
    <property type="molecule type" value="Genomic_DNA"/>
</dbReference>
<comment type="caution">
    <text evidence="1">The sequence shown here is derived from an EMBL/GenBank/DDBJ whole genome shotgun (WGS) entry which is preliminary data.</text>
</comment>